<reference evidence="1 2" key="2">
    <citation type="journal article" date="2011" name="PLoS Genet.">
        <title>Caenorhabditis briggsae recombinant inbred line genotypes reveal inter-strain incompatibility and the evolution of recombination.</title>
        <authorList>
            <person name="Ross J.A."/>
            <person name="Koboldt D.C."/>
            <person name="Staisch J.E."/>
            <person name="Chamberlin H.M."/>
            <person name="Gupta B.P."/>
            <person name="Miller R.D."/>
            <person name="Baird S.E."/>
            <person name="Haag E.S."/>
        </authorList>
    </citation>
    <scope>NUCLEOTIDE SEQUENCE [LARGE SCALE GENOMIC DNA]</scope>
    <source>
        <strain evidence="1 2">AF16</strain>
    </source>
</reference>
<evidence type="ECO:0000313" key="2">
    <source>
        <dbReference type="Proteomes" id="UP000008549"/>
    </source>
</evidence>
<sequence length="24" mass="3084">MPRHHHYRKNQPIKKSIPWKRVVF</sequence>
<accession>B6IGE2</accession>
<dbReference type="EMBL" id="HE601320">
    <property type="protein sequence ID" value="CAR98972.1"/>
    <property type="molecule type" value="Genomic_DNA"/>
</dbReference>
<dbReference type="Proteomes" id="UP000008549">
    <property type="component" value="Unassembled WGS sequence"/>
</dbReference>
<dbReference type="AlphaFoldDB" id="B6IGE2"/>
<dbReference type="GeneID" id="68918795"/>
<reference evidence="1 2" key="1">
    <citation type="journal article" date="2003" name="PLoS Biol.">
        <title>The genome sequence of Caenorhabditis briggsae: a platform for comparative genomics.</title>
        <authorList>
            <person name="Stein L.D."/>
            <person name="Bao Z."/>
            <person name="Blasiar D."/>
            <person name="Blumenthal T."/>
            <person name="Brent M.R."/>
            <person name="Chen N."/>
            <person name="Chinwalla A."/>
            <person name="Clarke L."/>
            <person name="Clee C."/>
            <person name="Coghlan A."/>
            <person name="Coulson A."/>
            <person name="D'Eustachio P."/>
            <person name="Fitch D.H."/>
            <person name="Fulton L.A."/>
            <person name="Fulton R.E."/>
            <person name="Griffiths-Jones S."/>
            <person name="Harris T.W."/>
            <person name="Hillier L.W."/>
            <person name="Kamath R."/>
            <person name="Kuwabara P.E."/>
            <person name="Mardis E.R."/>
            <person name="Marra M.A."/>
            <person name="Miner T.L."/>
            <person name="Minx P."/>
            <person name="Mullikin J.C."/>
            <person name="Plumb R.W."/>
            <person name="Rogers J."/>
            <person name="Schein J.E."/>
            <person name="Sohrmann M."/>
            <person name="Spieth J."/>
            <person name="Stajich J.E."/>
            <person name="Wei C."/>
            <person name="Willey D."/>
            <person name="Wilson R.K."/>
            <person name="Durbin R."/>
            <person name="Waterston R.H."/>
        </authorList>
    </citation>
    <scope>NUCLEOTIDE SEQUENCE [LARGE SCALE GENOMIC DNA]</scope>
    <source>
        <strain evidence="1 2">AF16</strain>
    </source>
</reference>
<organism evidence="1 2">
    <name type="scientific">Caenorhabditis briggsae</name>
    <dbReference type="NCBI Taxonomy" id="6238"/>
    <lineage>
        <taxon>Eukaryota</taxon>
        <taxon>Metazoa</taxon>
        <taxon>Ecdysozoa</taxon>
        <taxon>Nematoda</taxon>
        <taxon>Chromadorea</taxon>
        <taxon>Rhabditida</taxon>
        <taxon>Rhabditina</taxon>
        <taxon>Rhabditomorpha</taxon>
        <taxon>Rhabditoidea</taxon>
        <taxon>Rhabditidae</taxon>
        <taxon>Peloderinae</taxon>
        <taxon>Caenorhabditis</taxon>
    </lineage>
</organism>
<dbReference type="InParanoid" id="B6IGE2"/>
<dbReference type="RefSeq" id="XP_045098539.1">
    <property type="nucleotide sequence ID" value="XM_045237112.1"/>
</dbReference>
<keyword evidence="2" id="KW-1185">Reference proteome</keyword>
<name>B6IGE2_CAEBR</name>
<protein>
    <submittedName>
        <fullName evidence="1">Protein CBG27341</fullName>
    </submittedName>
</protein>
<proteinExistence type="predicted"/>
<gene>
    <name evidence="1" type="ORF">CBG27341</name>
    <name evidence="1" type="ORF">CBG_27341</name>
</gene>
<dbReference type="CTD" id="68918795"/>
<dbReference type="HOGENOM" id="CLU_3421472_0_0_1"/>
<evidence type="ECO:0000313" key="1">
    <source>
        <dbReference type="EMBL" id="CAR98972.1"/>
    </source>
</evidence>
<dbReference type="KEGG" id="cbr:CBG_27341"/>